<dbReference type="GO" id="GO:0008832">
    <property type="term" value="F:dGTPase activity"/>
    <property type="evidence" value="ECO:0007669"/>
    <property type="project" value="UniProtKB-EC"/>
</dbReference>
<evidence type="ECO:0000259" key="2">
    <source>
        <dbReference type="PROSITE" id="PS51831"/>
    </source>
</evidence>
<dbReference type="InterPro" id="IPR006674">
    <property type="entry name" value="HD_domain"/>
</dbReference>
<evidence type="ECO:0000256" key="1">
    <source>
        <dbReference type="ARBA" id="ARBA00022801"/>
    </source>
</evidence>
<evidence type="ECO:0000313" key="3">
    <source>
        <dbReference type="EMBL" id="KAA1262529.1"/>
    </source>
</evidence>
<dbReference type="InterPro" id="IPR050135">
    <property type="entry name" value="dGTPase-like"/>
</dbReference>
<dbReference type="InterPro" id="IPR003607">
    <property type="entry name" value="HD/PDEase_dom"/>
</dbReference>
<proteinExistence type="predicted"/>
<dbReference type="EMBL" id="VRLW01000001">
    <property type="protein sequence ID" value="KAA1262529.1"/>
    <property type="molecule type" value="Genomic_DNA"/>
</dbReference>
<protein>
    <submittedName>
        <fullName evidence="3">Deoxyguanosinetriphosphate triphosphohydrolase</fullName>
        <ecNumber evidence="3">3.1.5.1</ecNumber>
    </submittedName>
</protein>
<dbReference type="PANTHER" id="PTHR11373:SF43">
    <property type="entry name" value="DEOXYGUANOSINETRIPHOSPHATE TRIPHOSPHOHYDROLASE-LIKE PROTEIN"/>
    <property type="match status" value="1"/>
</dbReference>
<dbReference type="PANTHER" id="PTHR11373">
    <property type="entry name" value="DEOXYNUCLEOSIDE TRIPHOSPHATE TRIPHOSPHOHYDROLASE"/>
    <property type="match status" value="1"/>
</dbReference>
<organism evidence="3 4">
    <name type="scientific">Rubripirellula obstinata</name>
    <dbReference type="NCBI Taxonomy" id="406547"/>
    <lineage>
        <taxon>Bacteria</taxon>
        <taxon>Pseudomonadati</taxon>
        <taxon>Planctomycetota</taxon>
        <taxon>Planctomycetia</taxon>
        <taxon>Pirellulales</taxon>
        <taxon>Pirellulaceae</taxon>
        <taxon>Rubripirellula</taxon>
    </lineage>
</organism>
<name>A0A5B1CRM6_9BACT</name>
<dbReference type="OrthoDB" id="9803619at2"/>
<dbReference type="EC" id="3.1.5.1" evidence="3"/>
<reference evidence="3 4" key="1">
    <citation type="submission" date="2019-08" db="EMBL/GenBank/DDBJ databases">
        <title>Deep-cultivation of Planctomycetes and their phenomic and genomic characterization uncovers novel biology.</title>
        <authorList>
            <person name="Wiegand S."/>
            <person name="Jogler M."/>
            <person name="Boedeker C."/>
            <person name="Pinto D."/>
            <person name="Vollmers J."/>
            <person name="Rivas-Marin E."/>
            <person name="Kohn T."/>
            <person name="Peeters S.H."/>
            <person name="Heuer A."/>
            <person name="Rast P."/>
            <person name="Oberbeckmann S."/>
            <person name="Bunk B."/>
            <person name="Jeske O."/>
            <person name="Meyerdierks A."/>
            <person name="Storesund J.E."/>
            <person name="Kallscheuer N."/>
            <person name="Luecker S."/>
            <person name="Lage O.M."/>
            <person name="Pohl T."/>
            <person name="Merkel B.J."/>
            <person name="Hornburger P."/>
            <person name="Mueller R.-W."/>
            <person name="Bruemmer F."/>
            <person name="Labrenz M."/>
            <person name="Spormann A.M."/>
            <person name="Op Den Camp H."/>
            <person name="Overmann J."/>
            <person name="Amann R."/>
            <person name="Jetten M.S.M."/>
            <person name="Mascher T."/>
            <person name="Medema M.H."/>
            <person name="Devos D.P."/>
            <person name="Kaster A.-K."/>
            <person name="Ovreas L."/>
            <person name="Rohde M."/>
            <person name="Galperin M.Y."/>
            <person name="Jogler C."/>
        </authorList>
    </citation>
    <scope>NUCLEOTIDE SEQUENCE [LARGE SCALE GENOMIC DNA]</scope>
    <source>
        <strain evidence="3 4">LF1</strain>
    </source>
</reference>
<dbReference type="InterPro" id="IPR026875">
    <property type="entry name" value="PHydrolase_assoc_dom"/>
</dbReference>
<dbReference type="SUPFAM" id="SSF109604">
    <property type="entry name" value="HD-domain/PDEase-like"/>
    <property type="match status" value="1"/>
</dbReference>
<dbReference type="RefSeq" id="WP_068258325.1">
    <property type="nucleotide sequence ID" value="NZ_LWSK01000004.1"/>
</dbReference>
<dbReference type="NCBIfam" id="TIGR01353">
    <property type="entry name" value="dGTP_triPase"/>
    <property type="match status" value="1"/>
</dbReference>
<dbReference type="SMART" id="SM00471">
    <property type="entry name" value="HDc"/>
    <property type="match status" value="1"/>
</dbReference>
<accession>A0A5B1CRM6</accession>
<gene>
    <name evidence="3" type="primary">dgt</name>
    <name evidence="3" type="ORF">LF1_50950</name>
</gene>
<dbReference type="InterPro" id="IPR006675">
    <property type="entry name" value="HDIG_dom"/>
</dbReference>
<dbReference type="AlphaFoldDB" id="A0A5B1CRM6"/>
<dbReference type="GO" id="GO:0006203">
    <property type="term" value="P:dGTP catabolic process"/>
    <property type="evidence" value="ECO:0007669"/>
    <property type="project" value="TreeGrafter"/>
</dbReference>
<dbReference type="Pfam" id="PF13286">
    <property type="entry name" value="HD_assoc"/>
    <property type="match status" value="1"/>
</dbReference>
<sequence length="392" mass="44152">MTVKRFPTAENPSIDLRRCVDREHLLLASYAMHSCDSRGRVHPETAHSYRGPFARDRDRILHSSSFRRLAGKMQVFTGEMGIYHRTRLTHTLEVASIARTIARTLRLNEDLTEALALMHDIGHPPYGHCGEDALSDCMSSVGGFSHNAFAQVIVEELEQRYSRFPGLNLCRETLGGQDTRAHKAEAAVGRAPILEVQVVDLADSIAYDAHDVDDALQMGLLSIDELSQLTVVRRSLDVIRGEHGHLPTTQLRQLLVHELIDLQVSDLLQSAIEQLRSCEGYTSDEICDAGIRLGHSQPLSLQRKQLEKFLFGAVYRHPRLIPVRDAAADRVVTLFEMLRRTPGRLPLRFRTRLEERPLELVIGQYLAGMTDTFCDAQHENAIRNPTGPMADW</sequence>
<comment type="caution">
    <text evidence="3">The sequence shown here is derived from an EMBL/GenBank/DDBJ whole genome shotgun (WGS) entry which is preliminary data.</text>
</comment>
<evidence type="ECO:0000313" key="4">
    <source>
        <dbReference type="Proteomes" id="UP000322699"/>
    </source>
</evidence>
<dbReference type="Proteomes" id="UP000322699">
    <property type="component" value="Unassembled WGS sequence"/>
</dbReference>
<keyword evidence="1 3" id="KW-0378">Hydrolase</keyword>
<dbReference type="Gene3D" id="1.10.3210.10">
    <property type="entry name" value="Hypothetical protein af1432"/>
    <property type="match status" value="1"/>
</dbReference>
<dbReference type="Pfam" id="PF01966">
    <property type="entry name" value="HD"/>
    <property type="match status" value="1"/>
</dbReference>
<dbReference type="CDD" id="cd00077">
    <property type="entry name" value="HDc"/>
    <property type="match status" value="1"/>
</dbReference>
<dbReference type="PROSITE" id="PS51831">
    <property type="entry name" value="HD"/>
    <property type="match status" value="1"/>
</dbReference>
<dbReference type="NCBIfam" id="TIGR00277">
    <property type="entry name" value="HDIG"/>
    <property type="match status" value="1"/>
</dbReference>
<keyword evidence="4" id="KW-1185">Reference proteome</keyword>
<dbReference type="InterPro" id="IPR006261">
    <property type="entry name" value="dGTPase"/>
</dbReference>
<feature type="domain" description="HD" evidence="2">
    <location>
        <begin position="87"/>
        <end position="208"/>
    </location>
</feature>